<comment type="caution">
    <text evidence="2">The sequence shown here is derived from an EMBL/GenBank/DDBJ whole genome shotgun (WGS) entry which is preliminary data.</text>
</comment>
<name>A0AAV1ICK6_9CHLO</name>
<feature type="compositionally biased region" description="Basic and acidic residues" evidence="1">
    <location>
        <begin position="8"/>
        <end position="19"/>
    </location>
</feature>
<reference evidence="2 3" key="1">
    <citation type="submission" date="2023-10" db="EMBL/GenBank/DDBJ databases">
        <authorList>
            <person name="Maclean D."/>
            <person name="Macfadyen A."/>
        </authorList>
    </citation>
    <scope>NUCLEOTIDE SEQUENCE [LARGE SCALE GENOMIC DNA]</scope>
</reference>
<dbReference type="Proteomes" id="UP001314263">
    <property type="component" value="Unassembled WGS sequence"/>
</dbReference>
<accession>A0AAV1ICK6</accession>
<evidence type="ECO:0000313" key="2">
    <source>
        <dbReference type="EMBL" id="CAK0784958.1"/>
    </source>
</evidence>
<sequence length="216" mass="23827">MSSHPWRKVRDGQPVHADDIADELPQQQERLSSASSPASRACSRAATCRSEALLWQSHDSETARDRTFTKAWGTAACRKQVEPTKITEGESAGCKVARGYGQSLGRKQRVPSKHLELEEGVRRMRLRIQRQEALLQDMKQGKVSVRQDAPEDTDLIPVGYITPPRALAGQPEEWAEESDGTLEGSLGYGNILESPPAAYVQLQARMLAGKRHAAAE</sequence>
<organism evidence="2 3">
    <name type="scientific">Coccomyxa viridis</name>
    <dbReference type="NCBI Taxonomy" id="1274662"/>
    <lineage>
        <taxon>Eukaryota</taxon>
        <taxon>Viridiplantae</taxon>
        <taxon>Chlorophyta</taxon>
        <taxon>core chlorophytes</taxon>
        <taxon>Trebouxiophyceae</taxon>
        <taxon>Trebouxiophyceae incertae sedis</taxon>
        <taxon>Coccomyxaceae</taxon>
        <taxon>Coccomyxa</taxon>
    </lineage>
</organism>
<dbReference type="AlphaFoldDB" id="A0AAV1ICK6"/>
<evidence type="ECO:0000313" key="3">
    <source>
        <dbReference type="Proteomes" id="UP001314263"/>
    </source>
</evidence>
<dbReference type="EMBL" id="CAUYUE010000011">
    <property type="protein sequence ID" value="CAK0784958.1"/>
    <property type="molecule type" value="Genomic_DNA"/>
</dbReference>
<keyword evidence="3" id="KW-1185">Reference proteome</keyword>
<proteinExistence type="predicted"/>
<protein>
    <submittedName>
        <fullName evidence="2">Uncharacterized protein</fullName>
    </submittedName>
</protein>
<gene>
    <name evidence="2" type="ORF">CVIRNUC_008163</name>
</gene>
<feature type="region of interest" description="Disordered" evidence="1">
    <location>
        <begin position="1"/>
        <end position="40"/>
    </location>
</feature>
<evidence type="ECO:0000256" key="1">
    <source>
        <dbReference type="SAM" id="MobiDB-lite"/>
    </source>
</evidence>